<dbReference type="InterPro" id="IPR050482">
    <property type="entry name" value="Sensor_HK_TwoCompSys"/>
</dbReference>
<evidence type="ECO:0000256" key="2">
    <source>
        <dbReference type="ARBA" id="ARBA00022777"/>
    </source>
</evidence>
<keyword evidence="2 6" id="KW-0418">Kinase</keyword>
<evidence type="ECO:0000256" key="1">
    <source>
        <dbReference type="ARBA" id="ARBA00022679"/>
    </source>
</evidence>
<reference evidence="7" key="1">
    <citation type="journal article" date="2019" name="Int. J. Syst. Evol. Microbiol.">
        <title>The Global Catalogue of Microorganisms (GCM) 10K type strain sequencing project: providing services to taxonomists for standard genome sequencing and annotation.</title>
        <authorList>
            <consortium name="The Broad Institute Genomics Platform"/>
            <consortium name="The Broad Institute Genome Sequencing Center for Infectious Disease"/>
            <person name="Wu L."/>
            <person name="Ma J."/>
        </authorList>
    </citation>
    <scope>NUCLEOTIDE SEQUENCE [LARGE SCALE GENOMIC DNA]</scope>
    <source>
        <strain evidence="7">CGMCC 4.7152</strain>
    </source>
</reference>
<feature type="transmembrane region" description="Helical" evidence="4">
    <location>
        <begin position="261"/>
        <end position="279"/>
    </location>
</feature>
<dbReference type="GO" id="GO:0016301">
    <property type="term" value="F:kinase activity"/>
    <property type="evidence" value="ECO:0007669"/>
    <property type="project" value="UniProtKB-KW"/>
</dbReference>
<sequence length="606" mass="65868">MQLTLVVLGAAVPILVGGLVLRWRPRHPVGWLLVAHGISFFAVLTFDEPRTSRAGRVADQFGMGTWVLLFLWLVVIAYLLPDGRTANRFWRWWLRAGLVGVAVFVVGAAGDREGFAETHDGAALPVPWLPEPWSGLLGLTGLVLVALLFFGGFGAVWWRLRRARGDERLQLLWLVWGALTVPVTLLAGWVNHFLLDDGPLFTVALALVAVGLPATAGIAILRHRLFDIRIVLSRTLTYLLLVIGVFVVYATLLLATDRLGGLLAVGVVAIAVHPAYSFLRRRIEQWVYGLRADPGAAIRLLADRVEAADPDGLVAAVTDAVTVALRVERVWVETAPGVSEAALRTRMVHRGEHVGYLAIQIPPDRAFVASDFDLVRDLARYAAILVRSEQLNDQLRESRTRIVAGREEERRRLRRDLHDSVGPSLAAVVLKLNAAQSRTDAAERNALIAETRDEVKDAIAEVRRLVDDLRPPAIDEVGLLGALRQRASSLSGDVTFEVTGPDGFLPLPAAVEVAAFRIASEAMTNVARHSGATRCRVGVLVDGAFELTVSDNGHGADQHTVRGMGWTSMRERAAELGGSCTITSRPEGGLVVRAVLPLTSDEPVTT</sequence>
<dbReference type="PANTHER" id="PTHR24421">
    <property type="entry name" value="NITRATE/NITRITE SENSOR PROTEIN NARX-RELATED"/>
    <property type="match status" value="1"/>
</dbReference>
<dbReference type="Gene3D" id="3.30.565.10">
    <property type="entry name" value="Histidine kinase-like ATPase, C-terminal domain"/>
    <property type="match status" value="1"/>
</dbReference>
<keyword evidence="4" id="KW-0472">Membrane</keyword>
<dbReference type="SMART" id="SM00387">
    <property type="entry name" value="HATPase_c"/>
    <property type="match status" value="1"/>
</dbReference>
<accession>A0ABV9W3F7</accession>
<keyword evidence="4" id="KW-0812">Transmembrane</keyword>
<feature type="transmembrane region" description="Helical" evidence="4">
    <location>
        <begin position="171"/>
        <end position="194"/>
    </location>
</feature>
<dbReference type="InterPro" id="IPR011712">
    <property type="entry name" value="Sig_transdc_His_kin_sub3_dim/P"/>
</dbReference>
<dbReference type="Proteomes" id="UP001595912">
    <property type="component" value="Unassembled WGS sequence"/>
</dbReference>
<dbReference type="Gene3D" id="1.20.5.1930">
    <property type="match status" value="1"/>
</dbReference>
<evidence type="ECO:0000256" key="3">
    <source>
        <dbReference type="ARBA" id="ARBA00023012"/>
    </source>
</evidence>
<dbReference type="SUPFAM" id="SSF55874">
    <property type="entry name" value="ATPase domain of HSP90 chaperone/DNA topoisomerase II/histidine kinase"/>
    <property type="match status" value="1"/>
</dbReference>
<keyword evidence="3" id="KW-0902">Two-component regulatory system</keyword>
<dbReference type="CDD" id="cd16917">
    <property type="entry name" value="HATPase_UhpB-NarQ-NarX-like"/>
    <property type="match status" value="1"/>
</dbReference>
<name>A0ABV9W3F7_9ACTN</name>
<comment type="caution">
    <text evidence="6">The sequence shown here is derived from an EMBL/GenBank/DDBJ whole genome shotgun (WGS) entry which is preliminary data.</text>
</comment>
<keyword evidence="4" id="KW-1133">Transmembrane helix</keyword>
<dbReference type="RefSeq" id="WP_380121289.1">
    <property type="nucleotide sequence ID" value="NZ_JBHSIU010000046.1"/>
</dbReference>
<dbReference type="Pfam" id="PF02518">
    <property type="entry name" value="HATPase_c"/>
    <property type="match status" value="1"/>
</dbReference>
<feature type="transmembrane region" description="Helical" evidence="4">
    <location>
        <begin position="29"/>
        <end position="46"/>
    </location>
</feature>
<dbReference type="InterPro" id="IPR036890">
    <property type="entry name" value="HATPase_C_sf"/>
</dbReference>
<protein>
    <submittedName>
        <fullName evidence="6">Sensor histidine kinase</fullName>
    </submittedName>
</protein>
<feature type="transmembrane region" description="Helical" evidence="4">
    <location>
        <begin position="6"/>
        <end position="22"/>
    </location>
</feature>
<keyword evidence="1" id="KW-0808">Transferase</keyword>
<proteinExistence type="predicted"/>
<evidence type="ECO:0000259" key="5">
    <source>
        <dbReference type="SMART" id="SM00387"/>
    </source>
</evidence>
<evidence type="ECO:0000313" key="6">
    <source>
        <dbReference type="EMBL" id="MFC5002827.1"/>
    </source>
</evidence>
<dbReference type="EMBL" id="JBHSIU010000046">
    <property type="protein sequence ID" value="MFC5002827.1"/>
    <property type="molecule type" value="Genomic_DNA"/>
</dbReference>
<dbReference type="Pfam" id="PF07730">
    <property type="entry name" value="HisKA_3"/>
    <property type="match status" value="1"/>
</dbReference>
<organism evidence="6 7">
    <name type="scientific">Dactylosporangium cerinum</name>
    <dbReference type="NCBI Taxonomy" id="1434730"/>
    <lineage>
        <taxon>Bacteria</taxon>
        <taxon>Bacillati</taxon>
        <taxon>Actinomycetota</taxon>
        <taxon>Actinomycetes</taxon>
        <taxon>Micromonosporales</taxon>
        <taxon>Micromonosporaceae</taxon>
        <taxon>Dactylosporangium</taxon>
    </lineage>
</organism>
<feature type="transmembrane region" description="Helical" evidence="4">
    <location>
        <begin position="136"/>
        <end position="159"/>
    </location>
</feature>
<feature type="transmembrane region" description="Helical" evidence="4">
    <location>
        <begin position="200"/>
        <end position="223"/>
    </location>
</feature>
<feature type="transmembrane region" description="Helical" evidence="4">
    <location>
        <begin position="61"/>
        <end position="80"/>
    </location>
</feature>
<dbReference type="InterPro" id="IPR003594">
    <property type="entry name" value="HATPase_dom"/>
</dbReference>
<gene>
    <name evidence="6" type="ORF">ACFPIJ_33990</name>
</gene>
<feature type="transmembrane region" description="Helical" evidence="4">
    <location>
        <begin position="235"/>
        <end position="255"/>
    </location>
</feature>
<feature type="domain" description="Histidine kinase/HSP90-like ATPase" evidence="5">
    <location>
        <begin position="510"/>
        <end position="600"/>
    </location>
</feature>
<evidence type="ECO:0000256" key="4">
    <source>
        <dbReference type="SAM" id="Phobius"/>
    </source>
</evidence>
<keyword evidence="7" id="KW-1185">Reference proteome</keyword>
<evidence type="ECO:0000313" key="7">
    <source>
        <dbReference type="Proteomes" id="UP001595912"/>
    </source>
</evidence>
<feature type="transmembrane region" description="Helical" evidence="4">
    <location>
        <begin position="92"/>
        <end position="110"/>
    </location>
</feature>